<protein>
    <recommendedName>
        <fullName evidence="9">Tetraspanin Tsp2 family</fullName>
    </recommendedName>
</protein>
<evidence type="ECO:0000256" key="1">
    <source>
        <dbReference type="ARBA" id="ARBA00004141"/>
    </source>
</evidence>
<dbReference type="HOGENOM" id="CLU_631614_0_0_1"/>
<feature type="region of interest" description="Disordered" evidence="5">
    <location>
        <begin position="1"/>
        <end position="25"/>
    </location>
</feature>
<sequence length="434" mass="48853">MNHQQAAGYDVDWEEETDVAESSEYPSDYASVLPTHYSATASDGPPSTIRLIPASSFLPAHPFSSYHRLPFSTSDYHQVHPYVPAVPSQPAASRPHKLRVVSPGIFNAISNTTANFTRKFPWSKKNGPFRKLEEDQSERGRECEECDSRIFGPIIEEGEDEGLGVESVRRWTIHKWVLMLSVSAMFLTALTGLLITVAIWFRAWERSAVVIVADRDVLILLTNATSILLFTSLLGLIGGLLNSRPILTFYNIFLWPAFISVLTVGYTAYRRHTFSLEGKLNESWSRRWDDLGRLIIQNTLHCCGFYTPIHEATFSTRCYPRTALPGCKAKLSRFERTSLRRFYSAAFAYVPVHILVIFVAVICSNHVNKTFGKGLTPRQYRLSFADVKANVRVLRANDDDVTRVPRAASGLSGRSAAKDTMQSARIGENRRRRA</sequence>
<keyword evidence="4 6" id="KW-0472">Membrane</keyword>
<feature type="transmembrane region" description="Helical" evidence="6">
    <location>
        <begin position="176"/>
        <end position="201"/>
    </location>
</feature>
<feature type="transmembrane region" description="Helical" evidence="6">
    <location>
        <begin position="247"/>
        <end position="269"/>
    </location>
</feature>
<feature type="transmembrane region" description="Helical" evidence="6">
    <location>
        <begin position="342"/>
        <end position="362"/>
    </location>
</feature>
<keyword evidence="2 6" id="KW-0812">Transmembrane</keyword>
<feature type="compositionally biased region" description="Acidic residues" evidence="5">
    <location>
        <begin position="11"/>
        <end position="21"/>
    </location>
</feature>
<feature type="region of interest" description="Disordered" evidence="5">
    <location>
        <begin position="408"/>
        <end position="434"/>
    </location>
</feature>
<evidence type="ECO:0000256" key="4">
    <source>
        <dbReference type="ARBA" id="ARBA00023136"/>
    </source>
</evidence>
<reference evidence="8" key="1">
    <citation type="journal article" date="2014" name="Proc. Natl. Acad. Sci. U.S.A.">
        <title>Extensive sampling of basidiomycete genomes demonstrates inadequacy of the white-rot/brown-rot paradigm for wood decay fungi.</title>
        <authorList>
            <person name="Riley R."/>
            <person name="Salamov A.A."/>
            <person name="Brown D.W."/>
            <person name="Nagy L.G."/>
            <person name="Floudas D."/>
            <person name="Held B.W."/>
            <person name="Levasseur A."/>
            <person name="Lombard V."/>
            <person name="Morin E."/>
            <person name="Otillar R."/>
            <person name="Lindquist E.A."/>
            <person name="Sun H."/>
            <person name="LaButti K.M."/>
            <person name="Schmutz J."/>
            <person name="Jabbour D."/>
            <person name="Luo H."/>
            <person name="Baker S.E."/>
            <person name="Pisabarro A.G."/>
            <person name="Walton J.D."/>
            <person name="Blanchette R.A."/>
            <person name="Henrissat B."/>
            <person name="Martin F."/>
            <person name="Cullen D."/>
            <person name="Hibbett D.S."/>
            <person name="Grigoriev I.V."/>
        </authorList>
    </citation>
    <scope>NUCLEOTIDE SEQUENCE [LARGE SCALE GENOMIC DNA]</scope>
    <source>
        <strain evidence="8">FD-172 SS1</strain>
    </source>
</reference>
<comment type="subcellular location">
    <subcellularLocation>
        <location evidence="1">Membrane</location>
        <topology evidence="1">Multi-pass membrane protein</topology>
    </subcellularLocation>
</comment>
<dbReference type="InParanoid" id="A0A067LV20"/>
<organism evidence="7 8">
    <name type="scientific">Botryobasidium botryosum (strain FD-172 SS1)</name>
    <dbReference type="NCBI Taxonomy" id="930990"/>
    <lineage>
        <taxon>Eukaryota</taxon>
        <taxon>Fungi</taxon>
        <taxon>Dikarya</taxon>
        <taxon>Basidiomycota</taxon>
        <taxon>Agaricomycotina</taxon>
        <taxon>Agaricomycetes</taxon>
        <taxon>Cantharellales</taxon>
        <taxon>Botryobasidiaceae</taxon>
        <taxon>Botryobasidium</taxon>
    </lineage>
</organism>
<dbReference type="InterPro" id="IPR018499">
    <property type="entry name" value="Tetraspanin/Peripherin"/>
</dbReference>
<feature type="transmembrane region" description="Helical" evidence="6">
    <location>
        <begin position="217"/>
        <end position="241"/>
    </location>
</feature>
<evidence type="ECO:0000256" key="5">
    <source>
        <dbReference type="SAM" id="MobiDB-lite"/>
    </source>
</evidence>
<accession>A0A067LV20</accession>
<evidence type="ECO:0000256" key="6">
    <source>
        <dbReference type="SAM" id="Phobius"/>
    </source>
</evidence>
<keyword evidence="8" id="KW-1185">Reference proteome</keyword>
<gene>
    <name evidence="7" type="ORF">BOTBODRAFT_620652</name>
</gene>
<dbReference type="AlphaFoldDB" id="A0A067LV20"/>
<dbReference type="GO" id="GO:0016020">
    <property type="term" value="C:membrane"/>
    <property type="evidence" value="ECO:0007669"/>
    <property type="project" value="UniProtKB-SubCell"/>
</dbReference>
<name>A0A067LV20_BOTB1</name>
<dbReference type="Proteomes" id="UP000027195">
    <property type="component" value="Unassembled WGS sequence"/>
</dbReference>
<keyword evidence="3 6" id="KW-1133">Transmembrane helix</keyword>
<evidence type="ECO:0000256" key="3">
    <source>
        <dbReference type="ARBA" id="ARBA00022989"/>
    </source>
</evidence>
<evidence type="ECO:0008006" key="9">
    <source>
        <dbReference type="Google" id="ProtNLM"/>
    </source>
</evidence>
<evidence type="ECO:0000313" key="7">
    <source>
        <dbReference type="EMBL" id="KDQ06964.1"/>
    </source>
</evidence>
<dbReference type="Pfam" id="PF00335">
    <property type="entry name" value="Tetraspanin"/>
    <property type="match status" value="1"/>
</dbReference>
<proteinExistence type="predicted"/>
<evidence type="ECO:0000313" key="8">
    <source>
        <dbReference type="Proteomes" id="UP000027195"/>
    </source>
</evidence>
<dbReference type="OrthoDB" id="2156690at2759"/>
<dbReference type="STRING" id="930990.A0A067LV20"/>
<evidence type="ECO:0000256" key="2">
    <source>
        <dbReference type="ARBA" id="ARBA00022692"/>
    </source>
</evidence>
<dbReference type="EMBL" id="KL198118">
    <property type="protein sequence ID" value="KDQ06964.1"/>
    <property type="molecule type" value="Genomic_DNA"/>
</dbReference>